<dbReference type="EMBL" id="JARQWQ010000056">
    <property type="protein sequence ID" value="KAK2556429.1"/>
    <property type="molecule type" value="Genomic_DNA"/>
</dbReference>
<protein>
    <submittedName>
        <fullName evidence="1">Uncharacterized protein</fullName>
    </submittedName>
</protein>
<organism evidence="1 2">
    <name type="scientific">Acropora cervicornis</name>
    <name type="common">Staghorn coral</name>
    <dbReference type="NCBI Taxonomy" id="6130"/>
    <lineage>
        <taxon>Eukaryota</taxon>
        <taxon>Metazoa</taxon>
        <taxon>Cnidaria</taxon>
        <taxon>Anthozoa</taxon>
        <taxon>Hexacorallia</taxon>
        <taxon>Scleractinia</taxon>
        <taxon>Astrocoeniina</taxon>
        <taxon>Acroporidae</taxon>
        <taxon>Acropora</taxon>
    </lineage>
</organism>
<proteinExistence type="predicted"/>
<dbReference type="AlphaFoldDB" id="A0AAD9V059"/>
<gene>
    <name evidence="1" type="ORF">P5673_021668</name>
</gene>
<evidence type="ECO:0000313" key="2">
    <source>
        <dbReference type="Proteomes" id="UP001249851"/>
    </source>
</evidence>
<comment type="caution">
    <text evidence="1">The sequence shown here is derived from an EMBL/GenBank/DDBJ whole genome shotgun (WGS) entry which is preliminary data.</text>
</comment>
<reference evidence="1" key="1">
    <citation type="journal article" date="2023" name="G3 (Bethesda)">
        <title>Whole genome assembly and annotation of the endangered Caribbean coral Acropora cervicornis.</title>
        <authorList>
            <person name="Selwyn J.D."/>
            <person name="Vollmer S.V."/>
        </authorList>
    </citation>
    <scope>NUCLEOTIDE SEQUENCE</scope>
    <source>
        <strain evidence="1">K2</strain>
    </source>
</reference>
<name>A0AAD9V059_ACRCE</name>
<reference evidence="1" key="2">
    <citation type="journal article" date="2023" name="Science">
        <title>Genomic signatures of disease resistance in endangered staghorn corals.</title>
        <authorList>
            <person name="Vollmer S.V."/>
            <person name="Selwyn J.D."/>
            <person name="Despard B.A."/>
            <person name="Roesel C.L."/>
        </authorList>
    </citation>
    <scope>NUCLEOTIDE SEQUENCE</scope>
    <source>
        <strain evidence="1">K2</strain>
    </source>
</reference>
<dbReference type="Proteomes" id="UP001249851">
    <property type="component" value="Unassembled WGS sequence"/>
</dbReference>
<keyword evidence="2" id="KW-1185">Reference proteome</keyword>
<sequence length="163" mass="17848">MVDKCLDHIPLIPNGNDLLKLATDALALFPNANSELNRCQRELIKPDLQMNTMNILDWLLREAPSSSGLPSMAVSLQDELPWKNAATKLNAQKDRQNGKTENKKIQNKAVCIIPAIVSQTAGDFGFLSATSVASMISFEVVGHLKGAIFYKIKSGKCYAVFKA</sequence>
<evidence type="ECO:0000313" key="1">
    <source>
        <dbReference type="EMBL" id="KAK2556429.1"/>
    </source>
</evidence>
<accession>A0AAD9V059</accession>